<dbReference type="PANTHER" id="PTHR30344:SF1">
    <property type="entry name" value="6-PHOSPHOGLUCONOLACTONASE"/>
    <property type="match status" value="1"/>
</dbReference>
<dbReference type="Proteomes" id="UP000526501">
    <property type="component" value="Unassembled WGS sequence"/>
</dbReference>
<dbReference type="Pfam" id="PF10282">
    <property type="entry name" value="Lactonase"/>
    <property type="match status" value="3"/>
</dbReference>
<dbReference type="RefSeq" id="WP_185661609.1">
    <property type="nucleotide sequence ID" value="NZ_CAWPOO010000013.1"/>
</dbReference>
<dbReference type="SUPFAM" id="SSF49265">
    <property type="entry name" value="Fibronectin type III"/>
    <property type="match status" value="1"/>
</dbReference>
<reference evidence="5 6" key="1">
    <citation type="submission" date="2020-07" db="EMBL/GenBank/DDBJ databases">
        <authorList>
            <person name="Feng X."/>
        </authorList>
    </citation>
    <scope>NUCLEOTIDE SEQUENCE [LARGE SCALE GENOMIC DNA]</scope>
    <source>
        <strain evidence="5 6">JCM23202</strain>
    </source>
</reference>
<dbReference type="GO" id="GO:0017057">
    <property type="term" value="F:6-phosphogluconolactonase activity"/>
    <property type="evidence" value="ECO:0007669"/>
    <property type="project" value="TreeGrafter"/>
</dbReference>
<dbReference type="InterPro" id="IPR019405">
    <property type="entry name" value="Lactonase_7-beta_prop"/>
</dbReference>
<dbReference type="PROSITE" id="PS50853">
    <property type="entry name" value="FN3"/>
    <property type="match status" value="2"/>
</dbReference>
<evidence type="ECO:0000259" key="4">
    <source>
        <dbReference type="PROSITE" id="PS50853"/>
    </source>
</evidence>
<dbReference type="InterPro" id="IPR050282">
    <property type="entry name" value="Cycloisomerase_2"/>
</dbReference>
<dbReference type="InterPro" id="IPR003961">
    <property type="entry name" value="FN3_dom"/>
</dbReference>
<proteinExistence type="inferred from homology"/>
<dbReference type="InterPro" id="IPR036179">
    <property type="entry name" value="Ig-like_dom_sf"/>
</dbReference>
<organism evidence="5 6">
    <name type="scientific">Pelagicoccus albus</name>
    <dbReference type="NCBI Taxonomy" id="415222"/>
    <lineage>
        <taxon>Bacteria</taxon>
        <taxon>Pseudomonadati</taxon>
        <taxon>Verrucomicrobiota</taxon>
        <taxon>Opitutia</taxon>
        <taxon>Puniceicoccales</taxon>
        <taxon>Pelagicoccaceae</taxon>
        <taxon>Pelagicoccus</taxon>
    </lineage>
</organism>
<dbReference type="InterPro" id="IPR036116">
    <property type="entry name" value="FN3_sf"/>
</dbReference>
<dbReference type="SUPFAM" id="SSF50969">
    <property type="entry name" value="YVTN repeat-like/Quinoprotein amine dehydrogenase"/>
    <property type="match status" value="1"/>
</dbReference>
<name>A0A7X1B8Y3_9BACT</name>
<keyword evidence="2" id="KW-0313">Glucose metabolism</keyword>
<dbReference type="Pfam" id="PF13004">
    <property type="entry name" value="BACON"/>
    <property type="match status" value="1"/>
</dbReference>
<accession>A0A7X1B8Y3</accession>
<keyword evidence="2" id="KW-0119">Carbohydrate metabolism</keyword>
<dbReference type="CDD" id="cd00063">
    <property type="entry name" value="FN3"/>
    <property type="match status" value="2"/>
</dbReference>
<dbReference type="CDD" id="cd14948">
    <property type="entry name" value="BACON"/>
    <property type="match status" value="1"/>
</dbReference>
<evidence type="ECO:0000256" key="1">
    <source>
        <dbReference type="ARBA" id="ARBA00005564"/>
    </source>
</evidence>
<dbReference type="SMART" id="SM00060">
    <property type="entry name" value="FN3"/>
    <property type="match status" value="3"/>
</dbReference>
<dbReference type="Gene3D" id="2.130.10.10">
    <property type="entry name" value="YVTN repeat-like/Quinoprotein amine dehydrogenase"/>
    <property type="match status" value="3"/>
</dbReference>
<protein>
    <submittedName>
        <fullName evidence="5">Beta-propeller fold lactonase family protein</fullName>
    </submittedName>
</protein>
<dbReference type="InterPro" id="IPR024361">
    <property type="entry name" value="BACON"/>
</dbReference>
<feature type="domain" description="Fibronectin type-III" evidence="4">
    <location>
        <begin position="596"/>
        <end position="687"/>
    </location>
</feature>
<gene>
    <name evidence="5" type="ORF">H5P27_16940</name>
</gene>
<comment type="similarity">
    <text evidence="1">Belongs to the cycloisomerase 2 family.</text>
</comment>
<dbReference type="Gene3D" id="2.60.40.10">
    <property type="entry name" value="Immunoglobulins"/>
    <property type="match status" value="7"/>
</dbReference>
<dbReference type="InterPro" id="IPR013783">
    <property type="entry name" value="Ig-like_fold"/>
</dbReference>
<feature type="domain" description="Fibronectin type-III" evidence="4">
    <location>
        <begin position="503"/>
        <end position="592"/>
    </location>
</feature>
<dbReference type="InterPro" id="IPR011044">
    <property type="entry name" value="Quino_amine_DH_bsu"/>
</dbReference>
<dbReference type="SUPFAM" id="SSF48726">
    <property type="entry name" value="Immunoglobulin"/>
    <property type="match status" value="1"/>
</dbReference>
<dbReference type="PROSITE" id="PS50835">
    <property type="entry name" value="IG_LIKE"/>
    <property type="match status" value="1"/>
</dbReference>
<dbReference type="Pfam" id="PF19190">
    <property type="entry name" value="BACON_2"/>
    <property type="match status" value="1"/>
</dbReference>
<keyword evidence="6" id="KW-1185">Reference proteome</keyword>
<comment type="caution">
    <text evidence="5">The sequence shown here is derived from an EMBL/GenBank/DDBJ whole genome shotgun (WGS) entry which is preliminary data.</text>
</comment>
<dbReference type="GO" id="GO:0006006">
    <property type="term" value="P:glucose metabolic process"/>
    <property type="evidence" value="ECO:0007669"/>
    <property type="project" value="UniProtKB-KW"/>
</dbReference>
<evidence type="ECO:0000259" key="3">
    <source>
        <dbReference type="PROSITE" id="PS50835"/>
    </source>
</evidence>
<dbReference type="InterPro" id="IPR015943">
    <property type="entry name" value="WD40/YVTN_repeat-like_dom_sf"/>
</dbReference>
<evidence type="ECO:0000313" key="6">
    <source>
        <dbReference type="Proteomes" id="UP000526501"/>
    </source>
</evidence>
<dbReference type="InterPro" id="IPR007110">
    <property type="entry name" value="Ig-like_dom"/>
</dbReference>
<sequence>MRNLPSSLRWLIATCFLLGGGFGVLLANEEASEEETVSEVVKELVFIEQHLAEDGVLDGIESPYDVQVSPDGGHVYVASLKNDAIAYFGRDQENGELSYLGYVSQSDIGEDTLNGVRSLAISPDGSFLYGVSMFSNDIAAFSRDDSTGALSLIGSIYDTDGGVDGLDGGRSVAISPDGKNLYVAAYDDSKVSVFSRDGTTGAIGFLAVYEEGDQDVEELSQPHAISVSPDGKHVYVALWKNEIVVFERNSSTGLLSYVSKLSYLEGESKTLSPRDLAFSPDGAFAYVVSSNNDALSVFSRDSETGELTLEETVFNNEGGVIDLDGPHALSISSDGKYVYVAAFSSDSVTSFERDSTTGLVSYYQSISAEAEDTWDMNGPISIGTSPDGEHVYVGSGSGTHSVVTFRRESLVDPPEFVVQPVAVEIEEGEDAAFYALAQGVELSYQWMKNGSVLSGKTLPVLSLPAVSSSEDGVEYSVKVSNAGGSVTSGSVGLTVLPPIVVEAPEDLTALNISSSSAQLAWKDLSDNETSFELQRRTSGGEFTSIGTASENQTGYEDDTLDASTKYFYRLRAKRLTNVSLWSNDAVIESYDDVPQPPVNLQVKEQTYNKVLLAWSDRSAVEDGFLIYRRIDDLGSTWELVDTIDKDATRYEDRAVVADATYAYRILAFNESGNSEYSNSVVAITGSNPVDTISPVSRVIPAEEIRGYSISVSSSDDWEAVSNVDWLIVTSPTDGEGTENEGVVYRSRLNESQDERTGEIVVGGIEHTVTQEGSPPFLKVNPSKVEKDASEGIALIEISANVDWAVSESSEWVSISSGQSGEGSGVVSLHLDENRSFENRFAELEITSSDPTIADRSYTVEQAGNVEIFEVTVSESSFTSSGGNGSVTVSSNIAWNASSSVSWLSLESELSGEGDGEFTFILEENAEETPRSADIVVNDTAITITQEAVLVSDVEAPEWVRVTVGPLGAELVWTDLSETESGFRIRRSIVGSERVVDVVELEADTTSYFDRDAPRGETVEYRLVSFDGIGESDEVLATSEQIPSANLTAVALRVESSGYGTGFFAGFDLAGKGEMGMQYAGKGTAFQKLDFGKKHPSGRYEMDTDGNEFRYAGSVSNQDWESYFSMRTADAELSFSSSADRLEYAAWSLDSSTAYSRGGRVLGELLNSESAIVFGFEIEGEMELPILIQGVGKSLADHAVADWAGDLKLELYEVSGEADRLAVNADWRVWTNETAITLDDAIVQTNAIASLSESGGEARILISLGTGRYLAVLTSSTGKTGHAMLEVKDAR</sequence>
<dbReference type="EMBL" id="JACHVC010000013">
    <property type="protein sequence ID" value="MBC2607742.1"/>
    <property type="molecule type" value="Genomic_DNA"/>
</dbReference>
<dbReference type="PANTHER" id="PTHR30344">
    <property type="entry name" value="6-PHOSPHOGLUCONOLACTONASE-RELATED"/>
    <property type="match status" value="1"/>
</dbReference>
<evidence type="ECO:0000313" key="5">
    <source>
        <dbReference type="EMBL" id="MBC2607742.1"/>
    </source>
</evidence>
<dbReference type="SUPFAM" id="SSF75011">
    <property type="entry name" value="3-carboxy-cis,cis-mucoante lactonizing enzyme"/>
    <property type="match status" value="1"/>
</dbReference>
<evidence type="ECO:0000256" key="2">
    <source>
        <dbReference type="ARBA" id="ARBA00022526"/>
    </source>
</evidence>
<feature type="domain" description="Ig-like" evidence="3">
    <location>
        <begin position="414"/>
        <end position="494"/>
    </location>
</feature>